<evidence type="ECO:0000313" key="2">
    <source>
        <dbReference type="Proteomes" id="UP000309128"/>
    </source>
</evidence>
<evidence type="ECO:0000313" key="1">
    <source>
        <dbReference type="EMBL" id="TMR25046.1"/>
    </source>
</evidence>
<gene>
    <name evidence="1" type="ORF">ETD86_02730</name>
</gene>
<dbReference type="OrthoDB" id="5396211at2"/>
<name>A0A5S4FWD5_9ACTN</name>
<dbReference type="EMBL" id="VCKY01000005">
    <property type="protein sequence ID" value="TMR25046.1"/>
    <property type="molecule type" value="Genomic_DNA"/>
</dbReference>
<dbReference type="InterPro" id="IPR005560">
    <property type="entry name" value="Csp_YhjQ"/>
</dbReference>
<protein>
    <submittedName>
        <fullName evidence="1">Four-helix bundle copper-binding protein</fullName>
    </submittedName>
</protein>
<comment type="caution">
    <text evidence="1">The sequence shown here is derived from an EMBL/GenBank/DDBJ whole genome shotgun (WGS) entry which is preliminary data.</text>
</comment>
<keyword evidence="2" id="KW-1185">Reference proteome</keyword>
<dbReference type="Proteomes" id="UP000309128">
    <property type="component" value="Unassembled WGS sequence"/>
</dbReference>
<organism evidence="1 2">
    <name type="scientific">Nonomuraea turkmeniaca</name>
    <dbReference type="NCBI Taxonomy" id="103838"/>
    <lineage>
        <taxon>Bacteria</taxon>
        <taxon>Bacillati</taxon>
        <taxon>Actinomycetota</taxon>
        <taxon>Actinomycetes</taxon>
        <taxon>Streptosporangiales</taxon>
        <taxon>Streptosporangiaceae</taxon>
        <taxon>Nonomuraea</taxon>
    </lineage>
</organism>
<dbReference type="Gene3D" id="1.20.1270.360">
    <property type="match status" value="1"/>
</dbReference>
<dbReference type="CDD" id="cd08026">
    <property type="entry name" value="DUF326"/>
    <property type="match status" value="1"/>
</dbReference>
<accession>A0A5S4FWD5</accession>
<reference evidence="1 2" key="1">
    <citation type="submission" date="2019-05" db="EMBL/GenBank/DDBJ databases">
        <title>Draft genome sequence of Nonomuraea turkmeniaca DSM 43926.</title>
        <authorList>
            <person name="Saricaoglu S."/>
            <person name="Isik K."/>
        </authorList>
    </citation>
    <scope>NUCLEOTIDE SEQUENCE [LARGE SCALE GENOMIC DNA]</scope>
    <source>
        <strain evidence="1 2">DSM 43926</strain>
    </source>
</reference>
<proteinExistence type="predicted"/>
<dbReference type="InterPro" id="IPR044543">
    <property type="entry name" value="YHJQ-like"/>
</dbReference>
<dbReference type="PANTHER" id="PTHR37310">
    <property type="entry name" value="CYTOPLASMIC PROTEIN-RELATED"/>
    <property type="match status" value="1"/>
</dbReference>
<dbReference type="PANTHER" id="PTHR37310:SF1">
    <property type="entry name" value="CYTOPLASMIC PROTEIN"/>
    <property type="match status" value="1"/>
</dbReference>
<dbReference type="AlphaFoldDB" id="A0A5S4FWD5"/>
<dbReference type="Pfam" id="PF03860">
    <property type="entry name" value="Csp"/>
    <property type="match status" value="1"/>
</dbReference>
<sequence>MRTEGQLSPEMQRCIDACMESHSSCEQTMSYCLKQGGRHVDMAMMGALMDCSDITRLCADMMMRQSPMAMDMARMCAQVAGKCAEACMTMSDDATMMRCAEKCKACADACKAMAAMPA</sequence>